<dbReference type="PANTHER" id="PTHR32100">
    <property type="entry name" value="OMEGA-6 FATTY ACID DESATURASE, CHLOROPLASTIC"/>
    <property type="match status" value="1"/>
</dbReference>
<feature type="region of interest" description="Disordered" evidence="6">
    <location>
        <begin position="418"/>
        <end position="439"/>
    </location>
</feature>
<dbReference type="Pfam" id="PF11960">
    <property type="entry name" value="DUF3474"/>
    <property type="match status" value="1"/>
</dbReference>
<feature type="transmembrane region" description="Helical" evidence="7">
    <location>
        <begin position="451"/>
        <end position="473"/>
    </location>
</feature>
<evidence type="ECO:0000313" key="10">
    <source>
        <dbReference type="EMBL" id="UQC86057.1"/>
    </source>
</evidence>
<dbReference type="GeneID" id="73345534"/>
<dbReference type="Pfam" id="PF00487">
    <property type="entry name" value="FA_desaturase"/>
    <property type="match status" value="1"/>
</dbReference>
<gene>
    <name evidence="10" type="ORF">CLUP02_11556</name>
</gene>
<dbReference type="GO" id="GO:0006629">
    <property type="term" value="P:lipid metabolic process"/>
    <property type="evidence" value="ECO:0007669"/>
    <property type="project" value="InterPro"/>
</dbReference>
<evidence type="ECO:0000256" key="6">
    <source>
        <dbReference type="SAM" id="MobiDB-lite"/>
    </source>
</evidence>
<evidence type="ECO:0000256" key="2">
    <source>
        <dbReference type="ARBA" id="ARBA00005189"/>
    </source>
</evidence>
<keyword evidence="7" id="KW-1133">Transmembrane helix</keyword>
<keyword evidence="7" id="KW-0812">Transmembrane</keyword>
<reference evidence="10" key="1">
    <citation type="journal article" date="2021" name="Mol. Plant Microbe Interact.">
        <title>Complete Genome Sequence of the Plant-Pathogenic Fungus Colletotrichum lupini.</title>
        <authorList>
            <person name="Baroncelli R."/>
            <person name="Pensec F."/>
            <person name="Da Lio D."/>
            <person name="Boufleur T."/>
            <person name="Vicente I."/>
            <person name="Sarrocco S."/>
            <person name="Picot A."/>
            <person name="Baraldi E."/>
            <person name="Sukno S."/>
            <person name="Thon M."/>
            <person name="Le Floch G."/>
        </authorList>
    </citation>
    <scope>NUCLEOTIDE SEQUENCE</scope>
    <source>
        <strain evidence="10">IMI 504893</strain>
    </source>
</reference>
<keyword evidence="11" id="KW-1185">Reference proteome</keyword>
<dbReference type="InterPro" id="IPR012171">
    <property type="entry name" value="Fatty_acid_desaturase"/>
</dbReference>
<dbReference type="EMBL" id="CP019478">
    <property type="protein sequence ID" value="UQC86057.1"/>
    <property type="molecule type" value="Genomic_DNA"/>
</dbReference>
<name>A0A9Q8T0M6_9PEZI</name>
<feature type="transmembrane region" description="Helical" evidence="7">
    <location>
        <begin position="285"/>
        <end position="306"/>
    </location>
</feature>
<feature type="domain" description="Fatty acid desaturase" evidence="8">
    <location>
        <begin position="288"/>
        <end position="574"/>
    </location>
</feature>
<feature type="compositionally biased region" description="Low complexity" evidence="6">
    <location>
        <begin position="187"/>
        <end position="200"/>
    </location>
</feature>
<comment type="subcellular location">
    <subcellularLocation>
        <location evidence="1">Membrane</location>
    </subcellularLocation>
</comment>
<evidence type="ECO:0000256" key="3">
    <source>
        <dbReference type="ARBA" id="ARBA00009295"/>
    </source>
</evidence>
<evidence type="ECO:0000313" key="11">
    <source>
        <dbReference type="Proteomes" id="UP000830671"/>
    </source>
</evidence>
<dbReference type="Proteomes" id="UP000830671">
    <property type="component" value="Chromosome 6"/>
</dbReference>
<evidence type="ECO:0000256" key="5">
    <source>
        <dbReference type="ARBA" id="ARBA00023136"/>
    </source>
</evidence>
<dbReference type="AlphaFoldDB" id="A0A9Q8T0M6"/>
<dbReference type="GO" id="GO:0016020">
    <property type="term" value="C:membrane"/>
    <property type="evidence" value="ECO:0007669"/>
    <property type="project" value="UniProtKB-SubCell"/>
</dbReference>
<dbReference type="InterPro" id="IPR021863">
    <property type="entry name" value="FAS_N"/>
</dbReference>
<protein>
    <submittedName>
        <fullName evidence="10">Fatty acid desaturase</fullName>
    </submittedName>
</protein>
<comment type="pathway">
    <text evidence="2">Lipid metabolism.</text>
</comment>
<feature type="compositionally biased region" description="Polar residues" evidence="6">
    <location>
        <begin position="167"/>
        <end position="182"/>
    </location>
</feature>
<evidence type="ECO:0000256" key="4">
    <source>
        <dbReference type="ARBA" id="ARBA00023002"/>
    </source>
</evidence>
<comment type="similarity">
    <text evidence="3">Belongs to the fatty acid desaturase type 1 family.</text>
</comment>
<evidence type="ECO:0000259" key="9">
    <source>
        <dbReference type="Pfam" id="PF11960"/>
    </source>
</evidence>
<dbReference type="InterPro" id="IPR005804">
    <property type="entry name" value="FA_desaturase_dom"/>
</dbReference>
<evidence type="ECO:0000256" key="1">
    <source>
        <dbReference type="ARBA" id="ARBA00004370"/>
    </source>
</evidence>
<feature type="transmembrane region" description="Helical" evidence="7">
    <location>
        <begin position="254"/>
        <end position="273"/>
    </location>
</feature>
<dbReference type="KEGG" id="clup:CLUP02_11556"/>
<accession>A0A9Q8T0M6</accession>
<feature type="domain" description="Fatty acid desaturase N-terminal" evidence="9">
    <location>
        <begin position="222"/>
        <end position="261"/>
    </location>
</feature>
<keyword evidence="5 7" id="KW-0472">Membrane</keyword>
<feature type="region of interest" description="Disordered" evidence="6">
    <location>
        <begin position="167"/>
        <end position="200"/>
    </location>
</feature>
<organism evidence="10 11">
    <name type="scientific">Colletotrichum lupini</name>
    <dbReference type="NCBI Taxonomy" id="145971"/>
    <lineage>
        <taxon>Eukaryota</taxon>
        <taxon>Fungi</taxon>
        <taxon>Dikarya</taxon>
        <taxon>Ascomycota</taxon>
        <taxon>Pezizomycotina</taxon>
        <taxon>Sordariomycetes</taxon>
        <taxon>Hypocreomycetidae</taxon>
        <taxon>Glomerellales</taxon>
        <taxon>Glomerellaceae</taxon>
        <taxon>Colletotrichum</taxon>
        <taxon>Colletotrichum acutatum species complex</taxon>
    </lineage>
</organism>
<keyword evidence="4" id="KW-0560">Oxidoreductase</keyword>
<sequence>MIIDATILYLAQIVDAQQKNPTAIGIRKEGKQPTTTRHDLTRTHFIAFTPPGAPVAPHPSFPATHFVPPVPGHKQRSYLSFPLQFVPNKNGTEARQTAHSIPYTGHWNLSTVPLSVFIQYRGNITQAALIVPLLFPSSSSTIIPAAMASTTSSAPAGQNPVLRRTVTSNTAETDASVPSTAMASPVDSPRPSASSTSLSSMASDDAVLEKKANYTKLYDTYGNEFTPPDFTIKDIHNAIPKHCFERSALKGYAYIARDILCLTTTFLIFHNFATPEYVPSKAARVVLWAVYTILQGLFGTGLWVIAHECGHQAFSPSKTINHATGWVLHSALLVPYFSWQISHSKHHKATGHMERDMVFVPRTREQQATRAGRLAHEVGELAEETPIYTLLMLIAQQLVGWPNYLMTNVTGHNFHERQREGRGKGKHNGAGGGVNHFDPSSPIFEAKDAKLIIASDIGVGITMTVLALLGNKFGWSNLLVWYFIPYLWVNHWLVAITFLQHTDPTLPHYTAGEWNFVRGAAATIDREMGFIGRHLLHGIIETHVLHHYISTIPFYNADEASDAIKPVMGKHYRADVKDGPVGFIKALYKSARMCQWVEPSADAQGEGKGVLFFRNHNGLGTAPIKGACRILVIRIAECFWLWAMPSSLRLMCDLRGRRGNVESSTGAQGGLETNDSFRAFRSHRHLLTSVSNVMSMAAAFSAINREKV</sequence>
<dbReference type="GO" id="GO:0016717">
    <property type="term" value="F:oxidoreductase activity, acting on paired donors, with oxidation of a pair of donors resulting in the reduction of molecular oxygen to two molecules of water"/>
    <property type="evidence" value="ECO:0007669"/>
    <property type="project" value="InterPro"/>
</dbReference>
<dbReference type="CDD" id="cd03507">
    <property type="entry name" value="Delta12-FADS-like"/>
    <property type="match status" value="1"/>
</dbReference>
<evidence type="ECO:0000259" key="8">
    <source>
        <dbReference type="Pfam" id="PF00487"/>
    </source>
</evidence>
<proteinExistence type="inferred from homology"/>
<dbReference type="RefSeq" id="XP_049147669.1">
    <property type="nucleotide sequence ID" value="XM_049290524.1"/>
</dbReference>
<evidence type="ECO:0000256" key="7">
    <source>
        <dbReference type="SAM" id="Phobius"/>
    </source>
</evidence>
<feature type="transmembrane region" description="Helical" evidence="7">
    <location>
        <begin position="479"/>
        <end position="499"/>
    </location>
</feature>